<proteinExistence type="predicted"/>
<sequence length="172" mass="19711">MQPGCKEADDVANEINRSFEIIKLLHSKTHISNKDLPHTKEEYDRILREAGRETDEYQRTHSTTDRDQIIQKAIYVLGLLPKKATQQHLKEIEEEQNSKRPRTSDAEGFIPVPRHLTAEPNTVLEAEKPMETENQFAVLETVTDPEIIPAQTQMKLDSLLSSSYPTKNGQNY</sequence>
<protein>
    <submittedName>
        <fullName evidence="2">Uncharacterized protein</fullName>
    </submittedName>
</protein>
<accession>A0AAV4VZU5</accession>
<feature type="region of interest" description="Disordered" evidence="1">
    <location>
        <begin position="86"/>
        <end position="115"/>
    </location>
</feature>
<dbReference type="AlphaFoldDB" id="A0AAV4VZU5"/>
<evidence type="ECO:0000313" key="2">
    <source>
        <dbReference type="EMBL" id="GIY75917.1"/>
    </source>
</evidence>
<dbReference type="EMBL" id="BPLR01015416">
    <property type="protein sequence ID" value="GIY75917.1"/>
    <property type="molecule type" value="Genomic_DNA"/>
</dbReference>
<gene>
    <name evidence="2" type="ORF">CEXT_572231</name>
</gene>
<evidence type="ECO:0000313" key="3">
    <source>
        <dbReference type="Proteomes" id="UP001054945"/>
    </source>
</evidence>
<dbReference type="Proteomes" id="UP001054945">
    <property type="component" value="Unassembled WGS sequence"/>
</dbReference>
<reference evidence="2 3" key="1">
    <citation type="submission" date="2021-06" db="EMBL/GenBank/DDBJ databases">
        <title>Caerostris extrusa draft genome.</title>
        <authorList>
            <person name="Kono N."/>
            <person name="Arakawa K."/>
        </authorList>
    </citation>
    <scope>NUCLEOTIDE SEQUENCE [LARGE SCALE GENOMIC DNA]</scope>
</reference>
<keyword evidence="3" id="KW-1185">Reference proteome</keyword>
<evidence type="ECO:0000256" key="1">
    <source>
        <dbReference type="SAM" id="MobiDB-lite"/>
    </source>
</evidence>
<comment type="caution">
    <text evidence="2">The sequence shown here is derived from an EMBL/GenBank/DDBJ whole genome shotgun (WGS) entry which is preliminary data.</text>
</comment>
<name>A0AAV4VZU5_CAEEX</name>
<organism evidence="2 3">
    <name type="scientific">Caerostris extrusa</name>
    <name type="common">Bark spider</name>
    <name type="synonym">Caerostris bankana</name>
    <dbReference type="NCBI Taxonomy" id="172846"/>
    <lineage>
        <taxon>Eukaryota</taxon>
        <taxon>Metazoa</taxon>
        <taxon>Ecdysozoa</taxon>
        <taxon>Arthropoda</taxon>
        <taxon>Chelicerata</taxon>
        <taxon>Arachnida</taxon>
        <taxon>Araneae</taxon>
        <taxon>Araneomorphae</taxon>
        <taxon>Entelegynae</taxon>
        <taxon>Araneoidea</taxon>
        <taxon>Araneidae</taxon>
        <taxon>Caerostris</taxon>
    </lineage>
</organism>
<feature type="compositionally biased region" description="Basic and acidic residues" evidence="1">
    <location>
        <begin position="88"/>
        <end position="105"/>
    </location>
</feature>